<dbReference type="SUPFAM" id="SSF52047">
    <property type="entry name" value="RNI-like"/>
    <property type="match status" value="1"/>
</dbReference>
<comment type="caution">
    <text evidence="1">The sequence shown here is derived from an EMBL/GenBank/DDBJ whole genome shotgun (WGS) entry which is preliminary data.</text>
</comment>
<name>A0A9P7EXY4_9AGAM</name>
<dbReference type="RefSeq" id="XP_041288182.1">
    <property type="nucleotide sequence ID" value="XM_041438615.1"/>
</dbReference>
<dbReference type="Gene3D" id="3.80.10.10">
    <property type="entry name" value="Ribonuclease Inhibitor"/>
    <property type="match status" value="1"/>
</dbReference>
<protein>
    <recommendedName>
        <fullName evidence="3">F-box domain-containing protein</fullName>
    </recommendedName>
</protein>
<keyword evidence="2" id="KW-1185">Reference proteome</keyword>
<gene>
    <name evidence="1" type="ORF">F5147DRAFT_716703</name>
</gene>
<proteinExistence type="predicted"/>
<evidence type="ECO:0008006" key="3">
    <source>
        <dbReference type="Google" id="ProtNLM"/>
    </source>
</evidence>
<dbReference type="Proteomes" id="UP000823399">
    <property type="component" value="Unassembled WGS sequence"/>
</dbReference>
<sequence length="475" mass="53740">MHQALLVSEVLLDIFAQVNQIPSTGKKPLSWTSLASLAVTCKAFYEPAMDLLWAKVDRLQPLLGCVSRLHPLIYHRSRPPWDDTWAEGIEPLTADETHQFLHHSARIRSLCLPSTDRLFPLLSVIPIEPCVFPRLQSLALFSNTRMGLFLPHTLLPGAALKHLSIKAFDKNTADQLSMLSDRVCLCKQLVTLSCPSLDWAAWKHLSNLPTLVEVGIREVCGYDAPPVPLDRHIVDFSPFLNLTALSFTVESPAYVITILQHSQFPSVKTFWIMIEMIFSTEAEELFCALSCCKKTLEQLTVVLNEYHDPQHSYLKALTHLLCFTQLRFLQLDCLDSCIYLDNNLLLEATAAWPYIHTLKIEDCGIRPCVTFRGLFTAIHQCPQLESLRVLINTVNIDIDPDVQPTQHTSLRTLDLETPESPIGNAEVLARIILKWLPCVDQVNKVADDWEPWDEVNAYITSLRDVRRVMGDVSNT</sequence>
<organism evidence="1 2">
    <name type="scientific">Suillus discolor</name>
    <dbReference type="NCBI Taxonomy" id="1912936"/>
    <lineage>
        <taxon>Eukaryota</taxon>
        <taxon>Fungi</taxon>
        <taxon>Dikarya</taxon>
        <taxon>Basidiomycota</taxon>
        <taxon>Agaricomycotina</taxon>
        <taxon>Agaricomycetes</taxon>
        <taxon>Agaricomycetidae</taxon>
        <taxon>Boletales</taxon>
        <taxon>Suillineae</taxon>
        <taxon>Suillaceae</taxon>
        <taxon>Suillus</taxon>
    </lineage>
</organism>
<accession>A0A9P7EXY4</accession>
<dbReference type="EMBL" id="JABBWM010000070">
    <property type="protein sequence ID" value="KAG2096339.1"/>
    <property type="molecule type" value="Genomic_DNA"/>
</dbReference>
<dbReference type="AlphaFoldDB" id="A0A9P7EXY4"/>
<evidence type="ECO:0000313" key="1">
    <source>
        <dbReference type="EMBL" id="KAG2096339.1"/>
    </source>
</evidence>
<reference evidence="1" key="1">
    <citation type="journal article" date="2020" name="New Phytol.">
        <title>Comparative genomics reveals dynamic genome evolution in host specialist ectomycorrhizal fungi.</title>
        <authorList>
            <person name="Lofgren L.A."/>
            <person name="Nguyen N.H."/>
            <person name="Vilgalys R."/>
            <person name="Ruytinx J."/>
            <person name="Liao H.L."/>
            <person name="Branco S."/>
            <person name="Kuo A."/>
            <person name="LaButti K."/>
            <person name="Lipzen A."/>
            <person name="Andreopoulos W."/>
            <person name="Pangilinan J."/>
            <person name="Riley R."/>
            <person name="Hundley H."/>
            <person name="Na H."/>
            <person name="Barry K."/>
            <person name="Grigoriev I.V."/>
            <person name="Stajich J.E."/>
            <person name="Kennedy P.G."/>
        </authorList>
    </citation>
    <scope>NUCLEOTIDE SEQUENCE</scope>
    <source>
        <strain evidence="1">FC423</strain>
    </source>
</reference>
<dbReference type="GeneID" id="64700874"/>
<evidence type="ECO:0000313" key="2">
    <source>
        <dbReference type="Proteomes" id="UP000823399"/>
    </source>
</evidence>
<dbReference type="InterPro" id="IPR032675">
    <property type="entry name" value="LRR_dom_sf"/>
</dbReference>
<dbReference type="OrthoDB" id="2631350at2759"/>